<evidence type="ECO:0000256" key="6">
    <source>
        <dbReference type="SAM" id="MobiDB-lite"/>
    </source>
</evidence>
<evidence type="ECO:0000256" key="1">
    <source>
        <dbReference type="ARBA" id="ARBA00004162"/>
    </source>
</evidence>
<feature type="domain" description="Phage shock protein PspC N-terminal" evidence="8">
    <location>
        <begin position="21"/>
        <end position="75"/>
    </location>
</feature>
<dbReference type="InterPro" id="IPR024425">
    <property type="entry name" value="LiaF-like_C"/>
</dbReference>
<feature type="region of interest" description="Disordered" evidence="6">
    <location>
        <begin position="309"/>
        <end position="372"/>
    </location>
</feature>
<evidence type="ECO:0000313" key="11">
    <source>
        <dbReference type="Proteomes" id="UP000653231"/>
    </source>
</evidence>
<evidence type="ECO:0000256" key="7">
    <source>
        <dbReference type="SAM" id="Phobius"/>
    </source>
</evidence>
<feature type="compositionally biased region" description="Low complexity" evidence="6">
    <location>
        <begin position="157"/>
        <end position="171"/>
    </location>
</feature>
<dbReference type="PANTHER" id="PTHR33885:SF3">
    <property type="entry name" value="PHAGE SHOCK PROTEIN C"/>
    <property type="match status" value="1"/>
</dbReference>
<feature type="transmembrane region" description="Helical" evidence="7">
    <location>
        <begin position="460"/>
        <end position="479"/>
    </location>
</feature>
<dbReference type="EMBL" id="JACXRZ010000007">
    <property type="protein sequence ID" value="MBD3143949.1"/>
    <property type="molecule type" value="Genomic_DNA"/>
</dbReference>
<proteinExistence type="predicted"/>
<feature type="compositionally biased region" description="Low complexity" evidence="6">
    <location>
        <begin position="351"/>
        <end position="372"/>
    </location>
</feature>
<keyword evidence="5 7" id="KW-0472">Membrane</keyword>
<evidence type="ECO:0000256" key="2">
    <source>
        <dbReference type="ARBA" id="ARBA00022475"/>
    </source>
</evidence>
<keyword evidence="11" id="KW-1185">Reference proteome</keyword>
<feature type="transmembrane region" description="Helical" evidence="7">
    <location>
        <begin position="515"/>
        <end position="533"/>
    </location>
</feature>
<organism evidence="10 11">
    <name type="scientific">Microbispora bryophytorum subsp. camponoti</name>
    <dbReference type="NCBI Taxonomy" id="1677852"/>
    <lineage>
        <taxon>Bacteria</taxon>
        <taxon>Bacillati</taxon>
        <taxon>Actinomycetota</taxon>
        <taxon>Actinomycetes</taxon>
        <taxon>Streptosporangiales</taxon>
        <taxon>Streptosporangiaceae</taxon>
        <taxon>Microbispora</taxon>
    </lineage>
</organism>
<feature type="region of interest" description="Disordered" evidence="6">
    <location>
        <begin position="1"/>
        <end position="23"/>
    </location>
</feature>
<reference evidence="10 11" key="1">
    <citation type="submission" date="2020-09" db="EMBL/GenBank/DDBJ databases">
        <title>Actinomycete isolated from the Camponotus japonicus Mayr.</title>
        <authorList>
            <person name="Gong X."/>
        </authorList>
    </citation>
    <scope>NUCLEOTIDE SEQUENCE [LARGE SCALE GENOMIC DNA]</scope>
    <source>
        <strain evidence="10 11">2C-HV3</strain>
    </source>
</reference>
<evidence type="ECO:0000256" key="3">
    <source>
        <dbReference type="ARBA" id="ARBA00022692"/>
    </source>
</evidence>
<feature type="transmembrane region" description="Helical" evidence="7">
    <location>
        <begin position="94"/>
        <end position="111"/>
    </location>
</feature>
<dbReference type="Proteomes" id="UP000653231">
    <property type="component" value="Unassembled WGS sequence"/>
</dbReference>
<feature type="region of interest" description="Disordered" evidence="6">
    <location>
        <begin position="386"/>
        <end position="456"/>
    </location>
</feature>
<gene>
    <name evidence="10" type="ORF">IEQ31_12245</name>
</gene>
<dbReference type="Pfam" id="PF04024">
    <property type="entry name" value="PspC"/>
    <property type="match status" value="1"/>
</dbReference>
<evidence type="ECO:0000313" key="10">
    <source>
        <dbReference type="EMBL" id="MBD3143949.1"/>
    </source>
</evidence>
<feature type="transmembrane region" description="Helical" evidence="7">
    <location>
        <begin position="117"/>
        <end position="136"/>
    </location>
</feature>
<dbReference type="InterPro" id="IPR052027">
    <property type="entry name" value="PspC"/>
</dbReference>
<protein>
    <submittedName>
        <fullName evidence="10">PspC domain-containing protein</fullName>
    </submittedName>
</protein>
<dbReference type="InterPro" id="IPR007168">
    <property type="entry name" value="Phageshock_PspC_N"/>
</dbReference>
<keyword evidence="4 7" id="KW-1133">Transmembrane helix</keyword>
<comment type="subcellular location">
    <subcellularLocation>
        <location evidence="1">Cell membrane</location>
        <topology evidence="1">Single-pass membrane protein</topology>
    </subcellularLocation>
</comment>
<evidence type="ECO:0000259" key="8">
    <source>
        <dbReference type="Pfam" id="PF04024"/>
    </source>
</evidence>
<keyword evidence="3 7" id="KW-0812">Transmembrane</keyword>
<dbReference type="PANTHER" id="PTHR33885">
    <property type="entry name" value="PHAGE SHOCK PROTEIN C"/>
    <property type="match status" value="1"/>
</dbReference>
<evidence type="ECO:0000256" key="5">
    <source>
        <dbReference type="ARBA" id="ARBA00023136"/>
    </source>
</evidence>
<comment type="caution">
    <text evidence="10">The sequence shown here is derived from an EMBL/GenBank/DDBJ whole genome shotgun (WGS) entry which is preliminary data.</text>
</comment>
<dbReference type="RefSeq" id="WP_191051569.1">
    <property type="nucleotide sequence ID" value="NZ_JACXRZ010000007.1"/>
</dbReference>
<feature type="compositionally biased region" description="Pro residues" evidence="6">
    <location>
        <begin position="435"/>
        <end position="451"/>
    </location>
</feature>
<evidence type="ECO:0000259" key="9">
    <source>
        <dbReference type="Pfam" id="PF09922"/>
    </source>
</evidence>
<feature type="domain" description="Cell wall-active antibiotics response LiaF-like C-terminal" evidence="9">
    <location>
        <begin position="559"/>
        <end position="655"/>
    </location>
</feature>
<keyword evidence="2" id="KW-1003">Cell membrane</keyword>
<feature type="transmembrane region" description="Helical" evidence="7">
    <location>
        <begin position="47"/>
        <end position="73"/>
    </location>
</feature>
<accession>A0ABR8L621</accession>
<feature type="compositionally biased region" description="Low complexity" evidence="6">
    <location>
        <begin position="180"/>
        <end position="216"/>
    </location>
</feature>
<evidence type="ECO:0000256" key="4">
    <source>
        <dbReference type="ARBA" id="ARBA00022989"/>
    </source>
</evidence>
<feature type="region of interest" description="Disordered" evidence="6">
    <location>
        <begin position="153"/>
        <end position="222"/>
    </location>
</feature>
<feature type="transmembrane region" description="Helical" evidence="7">
    <location>
        <begin position="491"/>
        <end position="510"/>
    </location>
</feature>
<dbReference type="Pfam" id="PF09922">
    <property type="entry name" value="LiaF-like_C"/>
    <property type="match status" value="1"/>
</dbReference>
<name>A0ABR8L621_9ACTN</name>
<sequence length="659" mass="67171">MTEAPPTPAPDSDGAPEPEKVLSRSRDGRMITGVCAGLGRFTGMDPVLFRVGFAVLVLASGIGVLLYVAAFLLMRQPDGGPGHMEQWTRRLFDAETVLALLAAVFAFGLIINVASGGINRGTIVVGTLLAIVLMAARARGVDLLTMAKSMPERATGRRGMTRATPNFAPFSPFTPPPAGEPYGADGAPGAGAPTVATPPQAPAAGAAAHGPSAGRPTDSAVDDTALHGTTVHDTALHDTALHETAVQAAAVDDTAIHDTIAQAPAAPPKAVDDTLVRETVAGDAAAPAGRADGDPPTRPFEPLARLAAEPAPGSTSYAPDPTIPDPHATDPNVPGPHAADPHTTGPDVSEAPAGWAPGAPGPSVSAPAAGSGYRRLSDLAREARAGAYGDRGSQDHRHGMGRPEAGGHGYGAGEPFAPHGPYTRREPYQPYGSPYSPPSPYAPPTPPPARPARPKRPRSFVGGLTICLALIVGGIMVTMQRTGSGSVGLPVVGGAVLVTIGAGLLVAAWFGRGAALIAAGTIVALILVGSSTVNGIPRKVGSFVWHPIGTVQSPGAYELGIGEGKLDLSDVTLAPGGRIRFDASVSIGQLTVIVPSTARVEVHGSAKLGEVRIDHRVEDGGDVRFDRVLEPETPVEGDVPTIELYVKAGVGDVEVRRGA</sequence>